<evidence type="ECO:0000313" key="2">
    <source>
        <dbReference type="Proteomes" id="UP000295711"/>
    </source>
</evidence>
<name>A0A4R2LE33_9FIRM</name>
<proteinExistence type="predicted"/>
<accession>A0A4R2LE33</accession>
<dbReference type="Proteomes" id="UP000295711">
    <property type="component" value="Unassembled WGS sequence"/>
</dbReference>
<keyword evidence="2" id="KW-1185">Reference proteome</keyword>
<comment type="caution">
    <text evidence="1">The sequence shown here is derived from an EMBL/GenBank/DDBJ whole genome shotgun (WGS) entry which is preliminary data.</text>
</comment>
<evidence type="ECO:0000313" key="1">
    <source>
        <dbReference type="EMBL" id="TCO85090.1"/>
    </source>
</evidence>
<dbReference type="EMBL" id="SLXA01000004">
    <property type="protein sequence ID" value="TCO85090.1"/>
    <property type="molecule type" value="Genomic_DNA"/>
</dbReference>
<dbReference type="RefSeq" id="WP_132090418.1">
    <property type="nucleotide sequence ID" value="NZ_JANKAQ010000004.1"/>
</dbReference>
<dbReference type="OrthoDB" id="2656488at2"/>
<gene>
    <name evidence="1" type="ORF">EV212_104145</name>
</gene>
<reference evidence="1 2" key="1">
    <citation type="submission" date="2019-03" db="EMBL/GenBank/DDBJ databases">
        <title>Genomic Encyclopedia of Type Strains, Phase IV (KMG-IV): sequencing the most valuable type-strain genomes for metagenomic binning, comparative biology and taxonomic classification.</title>
        <authorList>
            <person name="Goeker M."/>
        </authorList>
    </citation>
    <scope>NUCLEOTIDE SEQUENCE [LARGE SCALE GENOMIC DNA]</scope>
    <source>
        <strain evidence="1 2">DSM 28559</strain>
    </source>
</reference>
<sequence>MYKLITKQGILEPYKYNTENEFEQEIVKNKTAIFGEKSIYFEIKKKIGNTIPDGYCLDLTFHTEPKLYFIEIEMESHDLYGHIAEQLLKFSMAFDDNKYKLKNILMEEIAKDSEKQKMLKNYVQDSKTKFSDETELLYHVIYEMPISIIVIIDEYTEQLERVQSKLNDEITVLEFESYKANGDIVHKFTPFYDDQEIDVDNEETADVDELDTIIVPAMEEGFNQVFLGENCWYAVRISAPMLNRIKYVAAYQVAPVSGVTYYASVDRIEKYKETGKYIIYFKDKAKKIDKIPMGNNKKPVRSCRYVNLQELLSAETISSIWE</sequence>
<protein>
    <submittedName>
        <fullName evidence="1">Uncharacterized protein</fullName>
    </submittedName>
</protein>
<dbReference type="AlphaFoldDB" id="A0A4R2LE33"/>
<organism evidence="1 2">
    <name type="scientific">Frisingicoccus caecimuris</name>
    <dbReference type="NCBI Taxonomy" id="1796636"/>
    <lineage>
        <taxon>Bacteria</taxon>
        <taxon>Bacillati</taxon>
        <taxon>Bacillota</taxon>
        <taxon>Clostridia</taxon>
        <taxon>Lachnospirales</taxon>
        <taxon>Lachnospiraceae</taxon>
        <taxon>Frisingicoccus</taxon>
    </lineage>
</organism>